<dbReference type="OrthoDB" id="2152029at2759"/>
<dbReference type="AlphaFoldDB" id="A0A4S4LK85"/>
<evidence type="ECO:0000313" key="2">
    <source>
        <dbReference type="EMBL" id="THH12492.1"/>
    </source>
</evidence>
<proteinExistence type="predicted"/>
<organism evidence="2 3">
    <name type="scientific">Bondarzewia mesenterica</name>
    <dbReference type="NCBI Taxonomy" id="1095465"/>
    <lineage>
        <taxon>Eukaryota</taxon>
        <taxon>Fungi</taxon>
        <taxon>Dikarya</taxon>
        <taxon>Basidiomycota</taxon>
        <taxon>Agaricomycotina</taxon>
        <taxon>Agaricomycetes</taxon>
        <taxon>Russulales</taxon>
        <taxon>Bondarzewiaceae</taxon>
        <taxon>Bondarzewia</taxon>
    </lineage>
</organism>
<keyword evidence="3" id="KW-1185">Reference proteome</keyword>
<name>A0A4S4LK85_9AGAM</name>
<dbReference type="PANTHER" id="PTHR48081:SF31">
    <property type="entry name" value="STERYL ACETYL HYDROLASE MUG81-RELATED"/>
    <property type="match status" value="1"/>
</dbReference>
<dbReference type="GO" id="GO:0016787">
    <property type="term" value="F:hydrolase activity"/>
    <property type="evidence" value="ECO:0007669"/>
    <property type="project" value="UniProtKB-KW"/>
</dbReference>
<dbReference type="InterPro" id="IPR050300">
    <property type="entry name" value="GDXG_lipolytic_enzyme"/>
</dbReference>
<evidence type="ECO:0000256" key="1">
    <source>
        <dbReference type="ARBA" id="ARBA00022801"/>
    </source>
</evidence>
<sequence length="347" mass="38629">MSSSSQARGKLPFLQRLRVSIGFLGLVFAVLPKIFSRANKNRGWARAVSDSGTRVFVTSGWNIWHMAYAMGGTATPIYVKWAKQNKLKVLSDDIGEGAKLHWVGPQRFDRVFLFFHGGGFSLPPSGPEQLNFLYQVQRDLQVSVGGAGVAFLEYSLTPDYLFPTQLCQANAAEAILRVAIWLYNWHPTSCILIPTFLPPPTLPSPFGGALLISPWVTYDVSSSSFAENDKYDTMNIAIIKFLADLVRPGIRPEQRAYFEPCAADDAWWTGLDIVFSRIMNTAGEVECLRDPIVQLGETLKNHVKDTTTVVEKNGVHEDVLKDFGVGRGEKSDAYKLDINWLCETFKG</sequence>
<dbReference type="PANTHER" id="PTHR48081">
    <property type="entry name" value="AB HYDROLASE SUPERFAMILY PROTEIN C4A8.06C"/>
    <property type="match status" value="1"/>
</dbReference>
<reference evidence="2 3" key="1">
    <citation type="submission" date="2019-02" db="EMBL/GenBank/DDBJ databases">
        <title>Genome sequencing of the rare red list fungi Bondarzewia mesenterica.</title>
        <authorList>
            <person name="Buettner E."/>
            <person name="Kellner H."/>
        </authorList>
    </citation>
    <scope>NUCLEOTIDE SEQUENCE [LARGE SCALE GENOMIC DNA]</scope>
    <source>
        <strain evidence="2 3">DSM 108281</strain>
    </source>
</reference>
<evidence type="ECO:0008006" key="4">
    <source>
        <dbReference type="Google" id="ProtNLM"/>
    </source>
</evidence>
<keyword evidence="1" id="KW-0378">Hydrolase</keyword>
<gene>
    <name evidence="2" type="ORF">EW146_g7644</name>
</gene>
<evidence type="ECO:0000313" key="3">
    <source>
        <dbReference type="Proteomes" id="UP000310158"/>
    </source>
</evidence>
<comment type="caution">
    <text evidence="2">The sequence shown here is derived from an EMBL/GenBank/DDBJ whole genome shotgun (WGS) entry which is preliminary data.</text>
</comment>
<dbReference type="EMBL" id="SGPL01000457">
    <property type="protein sequence ID" value="THH12492.1"/>
    <property type="molecule type" value="Genomic_DNA"/>
</dbReference>
<accession>A0A4S4LK85</accession>
<protein>
    <recommendedName>
        <fullName evidence="4">Alpha/beta hydrolase fold-3 domain-containing protein</fullName>
    </recommendedName>
</protein>
<dbReference type="SUPFAM" id="SSF53474">
    <property type="entry name" value="alpha/beta-Hydrolases"/>
    <property type="match status" value="1"/>
</dbReference>
<dbReference type="InterPro" id="IPR029058">
    <property type="entry name" value="AB_hydrolase_fold"/>
</dbReference>
<dbReference type="Gene3D" id="3.40.50.1820">
    <property type="entry name" value="alpha/beta hydrolase"/>
    <property type="match status" value="2"/>
</dbReference>
<dbReference type="Proteomes" id="UP000310158">
    <property type="component" value="Unassembled WGS sequence"/>
</dbReference>